<feature type="transmembrane region" description="Helical" evidence="1">
    <location>
        <begin position="57"/>
        <end position="77"/>
    </location>
</feature>
<feature type="transmembrane region" description="Helical" evidence="1">
    <location>
        <begin position="83"/>
        <end position="104"/>
    </location>
</feature>
<evidence type="ECO:0000256" key="1">
    <source>
        <dbReference type="SAM" id="Phobius"/>
    </source>
</evidence>
<reference evidence="2" key="1">
    <citation type="submission" date="2020-02" db="EMBL/GenBank/DDBJ databases">
        <authorList>
            <person name="Meier V. D."/>
        </authorList>
    </citation>
    <scope>NUCLEOTIDE SEQUENCE</scope>
    <source>
        <strain evidence="2">AVDCRST_MAG09</strain>
    </source>
</reference>
<keyword evidence="1" id="KW-0812">Transmembrane</keyword>
<accession>A0A6J4S9J3</accession>
<dbReference type="InterPro" id="IPR009325">
    <property type="entry name" value="DUF983"/>
</dbReference>
<organism evidence="2">
    <name type="scientific">uncultured Sphingomonas sp</name>
    <dbReference type="NCBI Taxonomy" id="158754"/>
    <lineage>
        <taxon>Bacteria</taxon>
        <taxon>Pseudomonadati</taxon>
        <taxon>Pseudomonadota</taxon>
        <taxon>Alphaproteobacteria</taxon>
        <taxon>Sphingomonadales</taxon>
        <taxon>Sphingomonadaceae</taxon>
        <taxon>Sphingomonas</taxon>
        <taxon>environmental samples</taxon>
    </lineage>
</organism>
<dbReference type="Pfam" id="PF06170">
    <property type="entry name" value="DUF983"/>
    <property type="match status" value="1"/>
</dbReference>
<protein>
    <submittedName>
        <fullName evidence="2">Uncharacterized protein DUF983 associated with cytochrome c oxidase</fullName>
    </submittedName>
</protein>
<gene>
    <name evidence="2" type="ORF">AVDCRST_MAG09-266</name>
</gene>
<sequence>MTGAPAGPHPPPLVQALRGSCPRCGEGKLFRGPVQFADRCSGCALDFSQFNVGDGPAAFLILIVGAVLTVGALLLDAAAEPPWWMHLIWFPVGLFLTLGGLRLAKGWLLGAEYRNRAREGRLVR</sequence>
<keyword evidence="1" id="KW-0472">Membrane</keyword>
<proteinExistence type="predicted"/>
<dbReference type="AlphaFoldDB" id="A0A6J4S9J3"/>
<name>A0A6J4S9J3_9SPHN</name>
<dbReference type="RefSeq" id="WP_294171731.1">
    <property type="nucleotide sequence ID" value="NZ_CADCVZ010000006.1"/>
</dbReference>
<dbReference type="EMBL" id="CADCVZ010000006">
    <property type="protein sequence ID" value="CAA9493352.1"/>
    <property type="molecule type" value="Genomic_DNA"/>
</dbReference>
<evidence type="ECO:0000313" key="2">
    <source>
        <dbReference type="EMBL" id="CAA9493352.1"/>
    </source>
</evidence>
<keyword evidence="1" id="KW-1133">Transmembrane helix</keyword>